<dbReference type="EMBL" id="JBDJPC010000001">
    <property type="protein sequence ID" value="KAL1517180.1"/>
    <property type="molecule type" value="Genomic_DNA"/>
</dbReference>
<feature type="signal peptide" evidence="1">
    <location>
        <begin position="1"/>
        <end position="20"/>
    </location>
</feature>
<keyword evidence="1" id="KW-0732">Signal</keyword>
<protein>
    <submittedName>
        <fullName evidence="2">Uncharacterized protein</fullName>
    </submittedName>
</protein>
<keyword evidence="3" id="KW-1185">Reference proteome</keyword>
<proteinExistence type="predicted"/>
<name>A0ABD1FD56_HYPHA</name>
<evidence type="ECO:0000256" key="1">
    <source>
        <dbReference type="SAM" id="SignalP"/>
    </source>
</evidence>
<reference evidence="2 3" key="1">
    <citation type="submission" date="2024-05" db="EMBL/GenBank/DDBJ databases">
        <title>Genetic variation in Jamaican populations of the coffee berry borer (Hypothenemus hampei).</title>
        <authorList>
            <person name="Errbii M."/>
            <person name="Myrie A."/>
        </authorList>
    </citation>
    <scope>NUCLEOTIDE SEQUENCE [LARGE SCALE GENOMIC DNA]</scope>
    <source>
        <strain evidence="2">JA-Hopewell-2020-01-JO</strain>
        <tissue evidence="2">Whole body</tissue>
    </source>
</reference>
<dbReference type="AlphaFoldDB" id="A0ABD1FD56"/>
<dbReference type="Proteomes" id="UP001566132">
    <property type="component" value="Unassembled WGS sequence"/>
</dbReference>
<comment type="caution">
    <text evidence="2">The sequence shown here is derived from an EMBL/GenBank/DDBJ whole genome shotgun (WGS) entry which is preliminary data.</text>
</comment>
<feature type="chain" id="PRO_5044748978" evidence="1">
    <location>
        <begin position="21"/>
        <end position="111"/>
    </location>
</feature>
<evidence type="ECO:0000313" key="3">
    <source>
        <dbReference type="Proteomes" id="UP001566132"/>
    </source>
</evidence>
<gene>
    <name evidence="2" type="ORF">ABEB36_000978</name>
</gene>
<evidence type="ECO:0000313" key="2">
    <source>
        <dbReference type="EMBL" id="KAL1517180.1"/>
    </source>
</evidence>
<organism evidence="2 3">
    <name type="scientific">Hypothenemus hampei</name>
    <name type="common">Coffee berry borer</name>
    <dbReference type="NCBI Taxonomy" id="57062"/>
    <lineage>
        <taxon>Eukaryota</taxon>
        <taxon>Metazoa</taxon>
        <taxon>Ecdysozoa</taxon>
        <taxon>Arthropoda</taxon>
        <taxon>Hexapoda</taxon>
        <taxon>Insecta</taxon>
        <taxon>Pterygota</taxon>
        <taxon>Neoptera</taxon>
        <taxon>Endopterygota</taxon>
        <taxon>Coleoptera</taxon>
        <taxon>Polyphaga</taxon>
        <taxon>Cucujiformia</taxon>
        <taxon>Curculionidae</taxon>
        <taxon>Scolytinae</taxon>
        <taxon>Hypothenemus</taxon>
    </lineage>
</organism>
<sequence length="111" mass="12506">MSFKTIILCLFVINFHRCLFLTIESNFYQEEPCAQTYGYCVLENECPKGLTSESRTLCSSQQNQGAVCCTNISQNDVNCYQLHNDCRSNCPQNLNLGTRGCPENQVCCSLV</sequence>
<accession>A0ABD1FD56</accession>